<evidence type="ECO:0008006" key="3">
    <source>
        <dbReference type="Google" id="ProtNLM"/>
    </source>
</evidence>
<dbReference type="Gene3D" id="2.60.120.10">
    <property type="entry name" value="Jelly Rolls"/>
    <property type="match status" value="1"/>
</dbReference>
<organism evidence="1 2">
    <name type="scientific">Seiridium cardinale</name>
    <dbReference type="NCBI Taxonomy" id="138064"/>
    <lineage>
        <taxon>Eukaryota</taxon>
        <taxon>Fungi</taxon>
        <taxon>Dikarya</taxon>
        <taxon>Ascomycota</taxon>
        <taxon>Pezizomycotina</taxon>
        <taxon>Sordariomycetes</taxon>
        <taxon>Xylariomycetidae</taxon>
        <taxon>Amphisphaeriales</taxon>
        <taxon>Sporocadaceae</taxon>
        <taxon>Seiridium</taxon>
    </lineage>
</organism>
<dbReference type="Proteomes" id="UP001465668">
    <property type="component" value="Unassembled WGS sequence"/>
</dbReference>
<reference evidence="1 2" key="1">
    <citation type="submission" date="2024-02" db="EMBL/GenBank/DDBJ databases">
        <title>First draft genome assembly of two strains of Seiridium cardinale.</title>
        <authorList>
            <person name="Emiliani G."/>
            <person name="Scali E."/>
        </authorList>
    </citation>
    <scope>NUCLEOTIDE SEQUENCE [LARGE SCALE GENOMIC DNA]</scope>
    <source>
        <strain evidence="1 2">BM-138-000479</strain>
    </source>
</reference>
<accession>A0ABR2XJV4</accession>
<dbReference type="EMBL" id="JARVKM010000046">
    <property type="protein sequence ID" value="KAK9773935.1"/>
    <property type="molecule type" value="Genomic_DNA"/>
</dbReference>
<evidence type="ECO:0000313" key="2">
    <source>
        <dbReference type="Proteomes" id="UP001465668"/>
    </source>
</evidence>
<evidence type="ECO:0000313" key="1">
    <source>
        <dbReference type="EMBL" id="KAK9773935.1"/>
    </source>
</evidence>
<dbReference type="InterPro" id="IPR014710">
    <property type="entry name" value="RmlC-like_jellyroll"/>
</dbReference>
<dbReference type="SUPFAM" id="SSF51182">
    <property type="entry name" value="RmlC-like cupins"/>
    <property type="match status" value="1"/>
</dbReference>
<proteinExistence type="predicted"/>
<name>A0ABR2XJV4_9PEZI</name>
<dbReference type="InterPro" id="IPR011051">
    <property type="entry name" value="RmlC_Cupin_sf"/>
</dbReference>
<gene>
    <name evidence="1" type="ORF">SCAR479_09576</name>
</gene>
<keyword evidence="2" id="KW-1185">Reference proteome</keyword>
<protein>
    <recommendedName>
        <fullName evidence="3">Cupin 2 conserved barrel domain-containing protein</fullName>
    </recommendedName>
</protein>
<sequence length="220" mass="25559">MVASWQLWLSPRPTRRTNTAVQPKVLTAGDIILYEFHMEDDGRRTVQETHYMNKKAVRDGLSGPPLHIHLKQKEFFKVEQGVLGVVKNGKEYALTKEDAPVSIEPGTRHKFWAHASGKEDVIFKVWVDPQDIDRGFDESFMRNFSSYLRDCERDKISPSIFQILLYMYHSDIVLTPPFWLPIWLLAGLHHVFAYWIGAVILGYEPSYPEYSTVARRPHED</sequence>
<comment type="caution">
    <text evidence="1">The sequence shown here is derived from an EMBL/GenBank/DDBJ whole genome shotgun (WGS) entry which is preliminary data.</text>
</comment>